<proteinExistence type="predicted"/>
<dbReference type="VEuPathDB" id="FungiDB:PADG_05314"/>
<accession>A0A1D2J775</accession>
<protein>
    <submittedName>
        <fullName evidence="2">Uncharacterized protein</fullName>
    </submittedName>
</protein>
<feature type="region of interest" description="Disordered" evidence="1">
    <location>
        <begin position="91"/>
        <end position="114"/>
    </location>
</feature>
<gene>
    <name evidence="2" type="ORF">ACO22_06579</name>
</gene>
<reference evidence="2 3" key="1">
    <citation type="submission" date="2016-06" db="EMBL/GenBank/DDBJ databases">
        <authorList>
            <person name="Kjaerup R.B."/>
            <person name="Dalgaard T.S."/>
            <person name="Juul-Madsen H.R."/>
        </authorList>
    </citation>
    <scope>NUCLEOTIDE SEQUENCE [LARGE SCALE GENOMIC DNA]</scope>
    <source>
        <strain evidence="2 3">Pb300</strain>
    </source>
</reference>
<dbReference type="EMBL" id="LZYO01000365">
    <property type="protein sequence ID" value="ODH14455.1"/>
    <property type="molecule type" value="Genomic_DNA"/>
</dbReference>
<evidence type="ECO:0000313" key="2">
    <source>
        <dbReference type="EMBL" id="ODH14455.1"/>
    </source>
</evidence>
<name>A0A1D2J775_PARBR</name>
<dbReference type="AlphaFoldDB" id="A0A1D2J775"/>
<evidence type="ECO:0000313" key="3">
    <source>
        <dbReference type="Proteomes" id="UP000242814"/>
    </source>
</evidence>
<comment type="caution">
    <text evidence="2">The sequence shown here is derived from an EMBL/GenBank/DDBJ whole genome shotgun (WGS) entry which is preliminary data.</text>
</comment>
<dbReference type="Proteomes" id="UP000242814">
    <property type="component" value="Unassembled WGS sequence"/>
</dbReference>
<organism evidence="2 3">
    <name type="scientific">Paracoccidioides brasiliensis</name>
    <dbReference type="NCBI Taxonomy" id="121759"/>
    <lineage>
        <taxon>Eukaryota</taxon>
        <taxon>Fungi</taxon>
        <taxon>Dikarya</taxon>
        <taxon>Ascomycota</taxon>
        <taxon>Pezizomycotina</taxon>
        <taxon>Eurotiomycetes</taxon>
        <taxon>Eurotiomycetidae</taxon>
        <taxon>Onygenales</taxon>
        <taxon>Ajellomycetaceae</taxon>
        <taxon>Paracoccidioides</taxon>
    </lineage>
</organism>
<evidence type="ECO:0000256" key="1">
    <source>
        <dbReference type="SAM" id="MobiDB-lite"/>
    </source>
</evidence>
<dbReference type="VEuPathDB" id="FungiDB:PABG_04689"/>
<sequence length="238" mass="26574">MENEVLREVLGLRGSIIFEGYTNLGHPQENSLSEEVPHKLTQTEMATGLTKEIRPAQDVIDGLLLQSQLSSSLTWFTKRCITVTPLQSGIRGRTRRERPGSAAKPRGAPGCREVSGSQWMPNVIETPAIKTRPYCSQQCLLALKDGSPLDPWCPNYQDHQKGRIQIHSFRSRFQRQLAMDRGPDADCCPLYKAGSCGALFKVRLSSHGYTVVPEGVEYGQDERDVVFWSRGGRSSIKQ</sequence>